<dbReference type="OrthoDB" id="6629078at2759"/>
<accession>A0A2S2QGA7</accession>
<organism evidence="1">
    <name type="scientific">Sipha flava</name>
    <name type="common">yellow sugarcane aphid</name>
    <dbReference type="NCBI Taxonomy" id="143950"/>
    <lineage>
        <taxon>Eukaryota</taxon>
        <taxon>Metazoa</taxon>
        <taxon>Ecdysozoa</taxon>
        <taxon>Arthropoda</taxon>
        <taxon>Hexapoda</taxon>
        <taxon>Insecta</taxon>
        <taxon>Pterygota</taxon>
        <taxon>Neoptera</taxon>
        <taxon>Paraneoptera</taxon>
        <taxon>Hemiptera</taxon>
        <taxon>Sternorrhyncha</taxon>
        <taxon>Aphidomorpha</taxon>
        <taxon>Aphidoidea</taxon>
        <taxon>Aphididae</taxon>
        <taxon>Sipha</taxon>
    </lineage>
</organism>
<gene>
    <name evidence="1" type="ORF">g.15752</name>
</gene>
<protein>
    <submittedName>
        <fullName evidence="1">Uncharacterized protein</fullName>
    </submittedName>
</protein>
<reference evidence="1" key="1">
    <citation type="submission" date="2018-04" db="EMBL/GenBank/DDBJ databases">
        <title>Transcriptome assembly of Sipha flava.</title>
        <authorList>
            <person name="Scully E.D."/>
            <person name="Geib S.M."/>
            <person name="Palmer N.A."/>
            <person name="Koch K."/>
            <person name="Bradshaw J."/>
            <person name="Heng-Moss T."/>
            <person name="Sarath G."/>
        </authorList>
    </citation>
    <scope>NUCLEOTIDE SEQUENCE</scope>
</reference>
<sequence length="149" mass="17234">MWVHYKKFSPRHQSLHAVHRPIHGAYILSENQVMGSRGLRPDLVLRKGPKIYIVDFENRMTAFQAAAEEKRTKYEELRSEMAAQHVAEVAVVPFINGSLGAWDPDNDSFLRLICSRSYGKLFQKLCVSETIKFTRDIYIEHITGIRQTE</sequence>
<evidence type="ECO:0000313" key="1">
    <source>
        <dbReference type="EMBL" id="MBY76754.1"/>
    </source>
</evidence>
<dbReference type="EMBL" id="GGMS01007551">
    <property type="protein sequence ID" value="MBY76754.1"/>
    <property type="molecule type" value="Transcribed_RNA"/>
</dbReference>
<dbReference type="AlphaFoldDB" id="A0A2S2QGA7"/>
<name>A0A2S2QGA7_9HEMI</name>
<proteinExistence type="predicted"/>